<proteinExistence type="predicted"/>
<dbReference type="AlphaFoldDB" id="A0A6C0GCB2"/>
<keyword evidence="3" id="KW-1185">Reference proteome</keyword>
<dbReference type="PROSITE" id="PS50005">
    <property type="entry name" value="TPR"/>
    <property type="match status" value="1"/>
</dbReference>
<keyword evidence="1" id="KW-0802">TPR repeat</keyword>
<dbReference type="Gene3D" id="1.25.40.10">
    <property type="entry name" value="Tetratricopeptide repeat domain"/>
    <property type="match status" value="1"/>
</dbReference>
<dbReference type="Pfam" id="PF14559">
    <property type="entry name" value="TPR_19"/>
    <property type="match status" value="1"/>
</dbReference>
<sequence>MNQSRLEQLFEFLKEDPDDPFNWYALATEYLKKDPKEALKYYEKLLTDYENYVPTYYHAAKVYAALGEHEQAEHTFRKGIQVSLQQGNRKAQQELQNAYNEWKDEME</sequence>
<protein>
    <submittedName>
        <fullName evidence="2">Tetratricopeptide repeat protein</fullName>
    </submittedName>
</protein>
<dbReference type="KEGG" id="rhoz:GXP67_02585"/>
<feature type="repeat" description="TPR" evidence="1">
    <location>
        <begin position="53"/>
        <end position="86"/>
    </location>
</feature>
<gene>
    <name evidence="2" type="ORF">GXP67_02585</name>
</gene>
<organism evidence="2 3">
    <name type="scientific">Rhodocytophaga rosea</name>
    <dbReference type="NCBI Taxonomy" id="2704465"/>
    <lineage>
        <taxon>Bacteria</taxon>
        <taxon>Pseudomonadati</taxon>
        <taxon>Bacteroidota</taxon>
        <taxon>Cytophagia</taxon>
        <taxon>Cytophagales</taxon>
        <taxon>Rhodocytophagaceae</taxon>
        <taxon>Rhodocytophaga</taxon>
    </lineage>
</organism>
<evidence type="ECO:0000313" key="2">
    <source>
        <dbReference type="EMBL" id="QHT65629.1"/>
    </source>
</evidence>
<dbReference type="InterPro" id="IPR019734">
    <property type="entry name" value="TPR_rpt"/>
</dbReference>
<dbReference type="SUPFAM" id="SSF48452">
    <property type="entry name" value="TPR-like"/>
    <property type="match status" value="1"/>
</dbReference>
<evidence type="ECO:0000256" key="1">
    <source>
        <dbReference type="PROSITE-ProRule" id="PRU00339"/>
    </source>
</evidence>
<accession>A0A6C0GCB2</accession>
<dbReference type="Proteomes" id="UP000480178">
    <property type="component" value="Chromosome"/>
</dbReference>
<dbReference type="RefSeq" id="WP_162441711.1">
    <property type="nucleotide sequence ID" value="NZ_CP048222.1"/>
</dbReference>
<evidence type="ECO:0000313" key="3">
    <source>
        <dbReference type="Proteomes" id="UP000480178"/>
    </source>
</evidence>
<dbReference type="EMBL" id="CP048222">
    <property type="protein sequence ID" value="QHT65629.1"/>
    <property type="molecule type" value="Genomic_DNA"/>
</dbReference>
<name>A0A6C0GCB2_9BACT</name>
<dbReference type="InterPro" id="IPR011990">
    <property type="entry name" value="TPR-like_helical_dom_sf"/>
</dbReference>
<reference evidence="2 3" key="1">
    <citation type="submission" date="2020-01" db="EMBL/GenBank/DDBJ databases">
        <authorList>
            <person name="Kim M.K."/>
        </authorList>
    </citation>
    <scope>NUCLEOTIDE SEQUENCE [LARGE SCALE GENOMIC DNA]</scope>
    <source>
        <strain evidence="2 3">172606-1</strain>
    </source>
</reference>